<dbReference type="EMBL" id="PYJM01000004">
    <property type="protein sequence ID" value="PUA43887.1"/>
    <property type="molecule type" value="Genomic_DNA"/>
</dbReference>
<proteinExistence type="predicted"/>
<reference evidence="2 3" key="1">
    <citation type="submission" date="2018-03" db="EMBL/GenBank/DDBJ databases">
        <title>Draft genome sequence of the plant growth promoting rhizobacterium Pseudomonas protegens strain BNJ-SS-45 isolated from wheat (Triticum aestivum) rhizosphere.</title>
        <authorList>
            <person name="Bajpai A."/>
            <person name="Shende K."/>
            <person name="Meena N."/>
            <person name="Upadhyayula S.R."/>
            <person name="Suravajhala P."/>
            <person name="Medicherla K.M."/>
            <person name="Johri B.N."/>
        </authorList>
    </citation>
    <scope>NUCLEOTIDE SEQUENCE [LARGE SCALE GENOMIC DNA]</scope>
    <source>
        <strain evidence="2 3">BNJ-SS-45</strain>
    </source>
</reference>
<dbReference type="RefSeq" id="WP_108545250.1">
    <property type="nucleotide sequence ID" value="NZ_PYJM01000004.1"/>
</dbReference>
<keyword evidence="1" id="KW-0732">Signal</keyword>
<feature type="chain" id="PRO_5015719328" evidence="1">
    <location>
        <begin position="21"/>
        <end position="289"/>
    </location>
</feature>
<dbReference type="Proteomes" id="UP000244178">
    <property type="component" value="Unassembled WGS sequence"/>
</dbReference>
<name>A0A2T6GIB6_9PSED</name>
<protein>
    <submittedName>
        <fullName evidence="2">DUF4087 domain-containing protein</fullName>
    </submittedName>
</protein>
<gene>
    <name evidence="2" type="ORF">C5U62_18120</name>
</gene>
<organism evidence="2 3">
    <name type="scientific">Pseudomonas protegens</name>
    <dbReference type="NCBI Taxonomy" id="380021"/>
    <lineage>
        <taxon>Bacteria</taxon>
        <taxon>Pseudomonadati</taxon>
        <taxon>Pseudomonadota</taxon>
        <taxon>Gammaproteobacteria</taxon>
        <taxon>Pseudomonadales</taxon>
        <taxon>Pseudomonadaceae</taxon>
        <taxon>Pseudomonas</taxon>
    </lineage>
</organism>
<feature type="signal peptide" evidence="1">
    <location>
        <begin position="1"/>
        <end position="20"/>
    </location>
</feature>
<evidence type="ECO:0000313" key="2">
    <source>
        <dbReference type="EMBL" id="PUA43887.1"/>
    </source>
</evidence>
<evidence type="ECO:0000313" key="3">
    <source>
        <dbReference type="Proteomes" id="UP000244178"/>
    </source>
</evidence>
<comment type="caution">
    <text evidence="2">The sequence shown here is derived from an EMBL/GenBank/DDBJ whole genome shotgun (WGS) entry which is preliminary data.</text>
</comment>
<evidence type="ECO:0000256" key="1">
    <source>
        <dbReference type="SAM" id="SignalP"/>
    </source>
</evidence>
<dbReference type="Pfam" id="PF13316">
    <property type="entry name" value="DUF4087"/>
    <property type="match status" value="1"/>
</dbReference>
<accession>A0A2T6GIB6</accession>
<sequence>MLQRVMLCTLLTVIALPAFAAPAKVERRCGWFENPTPANATLTDRDGVWEIASQGGYQAEGDWPTFNDQQWVRTNNHYGYGCACVSASADPRTHRLDQLHKAQARPLSACRNDPRLYEPLREEDGIPVLPEDSPRFNGPGFSLQSPKGWKLSQTQNCLTLDHPKKRPNEEYTLHLCLRQGSLEQAAEELFFYQENGVWMRSAGRDAPSPVQDISGPGWKGLRAYQTCGISDEETGFHAYGGTCLMALLDSGRLQVVADSVGFFQDFATLDAILHSIRFDPVPAAQQNPH</sequence>
<dbReference type="InterPro" id="IPR025145">
    <property type="entry name" value="DUF4087"/>
</dbReference>
<dbReference type="AlphaFoldDB" id="A0A2T6GIB6"/>